<dbReference type="Pfam" id="PF00474">
    <property type="entry name" value="SSF"/>
    <property type="match status" value="1"/>
</dbReference>
<keyword evidence="6" id="KW-0769">Symport</keyword>
<evidence type="ECO:0000256" key="6">
    <source>
        <dbReference type="ARBA" id="ARBA00022847"/>
    </source>
</evidence>
<feature type="region of interest" description="Disordered" evidence="10">
    <location>
        <begin position="539"/>
        <end position="572"/>
    </location>
</feature>
<evidence type="ECO:0000256" key="11">
    <source>
        <dbReference type="SAM" id="Phobius"/>
    </source>
</evidence>
<keyword evidence="7 11" id="KW-1133">Transmembrane helix</keyword>
<feature type="transmembrane region" description="Helical" evidence="11">
    <location>
        <begin position="12"/>
        <end position="32"/>
    </location>
</feature>
<feature type="transmembrane region" description="Helical" evidence="11">
    <location>
        <begin position="194"/>
        <end position="213"/>
    </location>
</feature>
<comment type="similarity">
    <text evidence="2 9">Belongs to the sodium:solute symporter (SSF) (TC 2.A.21) family.</text>
</comment>
<feature type="transmembrane region" description="Helical" evidence="11">
    <location>
        <begin position="59"/>
        <end position="79"/>
    </location>
</feature>
<comment type="subcellular location">
    <subcellularLocation>
        <location evidence="1">Cell membrane</location>
        <topology evidence="1">Multi-pass membrane protein</topology>
    </subcellularLocation>
</comment>
<keyword evidence="8 11" id="KW-0472">Membrane</keyword>
<name>A0ABP9PN57_9PSEU</name>
<evidence type="ECO:0000256" key="9">
    <source>
        <dbReference type="RuleBase" id="RU362091"/>
    </source>
</evidence>
<feature type="transmembrane region" description="Helical" evidence="11">
    <location>
        <begin position="444"/>
        <end position="467"/>
    </location>
</feature>
<feature type="transmembrane region" description="Helical" evidence="11">
    <location>
        <begin position="487"/>
        <end position="507"/>
    </location>
</feature>
<evidence type="ECO:0000313" key="12">
    <source>
        <dbReference type="EMBL" id="GAA5149395.1"/>
    </source>
</evidence>
<feature type="transmembrane region" description="Helical" evidence="11">
    <location>
        <begin position="253"/>
        <end position="275"/>
    </location>
</feature>
<evidence type="ECO:0000256" key="7">
    <source>
        <dbReference type="ARBA" id="ARBA00022989"/>
    </source>
</evidence>
<feature type="transmembrane region" description="Helical" evidence="11">
    <location>
        <begin position="339"/>
        <end position="367"/>
    </location>
</feature>
<evidence type="ECO:0000256" key="4">
    <source>
        <dbReference type="ARBA" id="ARBA00022475"/>
    </source>
</evidence>
<feature type="transmembrane region" description="Helical" evidence="11">
    <location>
        <begin position="85"/>
        <end position="106"/>
    </location>
</feature>
<keyword evidence="4" id="KW-1003">Cell membrane</keyword>
<evidence type="ECO:0000256" key="1">
    <source>
        <dbReference type="ARBA" id="ARBA00004651"/>
    </source>
</evidence>
<evidence type="ECO:0000313" key="13">
    <source>
        <dbReference type="Proteomes" id="UP001428817"/>
    </source>
</evidence>
<dbReference type="InterPro" id="IPR001734">
    <property type="entry name" value="Na/solute_symporter"/>
</dbReference>
<dbReference type="EMBL" id="BAABJP010000004">
    <property type="protein sequence ID" value="GAA5149395.1"/>
    <property type="molecule type" value="Genomic_DNA"/>
</dbReference>
<feature type="transmembrane region" description="Helical" evidence="11">
    <location>
        <begin position="413"/>
        <end position="437"/>
    </location>
</feature>
<feature type="transmembrane region" description="Helical" evidence="11">
    <location>
        <begin position="164"/>
        <end position="182"/>
    </location>
</feature>
<feature type="transmembrane region" description="Helical" evidence="11">
    <location>
        <begin position="388"/>
        <end position="407"/>
    </location>
</feature>
<dbReference type="PANTHER" id="PTHR48086:SF6">
    <property type="entry name" value="CATION_ACETATE SYMPORTER ACTP"/>
    <property type="match status" value="1"/>
</dbReference>
<feature type="transmembrane region" description="Helical" evidence="11">
    <location>
        <begin position="287"/>
        <end position="308"/>
    </location>
</feature>
<keyword evidence="5 11" id="KW-0812">Transmembrane</keyword>
<accession>A0ABP9PN57</accession>
<dbReference type="PROSITE" id="PS50283">
    <property type="entry name" value="NA_SOLUT_SYMP_3"/>
    <property type="match status" value="1"/>
</dbReference>
<comment type="caution">
    <text evidence="12">The sequence shown here is derived from an EMBL/GenBank/DDBJ whole genome shotgun (WGS) entry which is preliminary data.</text>
</comment>
<evidence type="ECO:0000256" key="5">
    <source>
        <dbReference type="ARBA" id="ARBA00022692"/>
    </source>
</evidence>
<proteinExistence type="inferred from homology"/>
<dbReference type="RefSeq" id="WP_185062861.1">
    <property type="nucleotide sequence ID" value="NZ_BAABJP010000004.1"/>
</dbReference>
<dbReference type="Proteomes" id="UP001428817">
    <property type="component" value="Unassembled WGS sequence"/>
</dbReference>
<sequence>MYSATPPAAGIGSSALNISIFAVFAVVTLVVVRQAGKGNRSAADYYSAGRTFTGAQNGVALAGDFLSAAAILGISGAIAFYGYDGFLYCIGALVGWLAALLVAEAIRNVGRFTMGDVLSLRLRERPIRAAAALSTVIVVLSYLFAQIGGAGVLVALLLNITSQAGQALVIIGVGILMTLYVLIGGMRGTTWVQIIKAGLLLVTTFVLMTWVLGREGFNFSAVLGAAIERNPHGEAILIPGLQYGGSSTSTLDFFSQAMAFVMGTAALPHVLMRYYTVPDAREARRSISWAIWLIGAFFTAAMVVGYAAGAMVDPATMASAPGKSNAATPLLAYRLGGEILLGIVSAAAFATILAVVAGLTIAASTSFAHDVYASIIKRGRAEPRKEIMVARVSALGIGVVGIAGGILAKDQNILFMVSLTFAVAASANLPTILYSLFWKRFSTAGALASIYTGLISSVTLIVLSPAVSGGKTSMLPNANFQHFPLSNPGIVTIPLSFLLGYVVSLLFPEKASQDRHAEMQVRALTGAGSEAVAQAADHLPEHGKFDEYDDDLEPRRDASARPEPVGALKAKAVPDAGEATELVFTVAEVEAIARRVTRESSASA</sequence>
<dbReference type="InterPro" id="IPR038377">
    <property type="entry name" value="Na/Glc_symporter_sf"/>
</dbReference>
<dbReference type="InterPro" id="IPR050277">
    <property type="entry name" value="Sodium:Solute_Symporter"/>
</dbReference>
<evidence type="ECO:0000256" key="10">
    <source>
        <dbReference type="SAM" id="MobiDB-lite"/>
    </source>
</evidence>
<protein>
    <submittedName>
        <fullName evidence="12">Cation acetate symporter</fullName>
    </submittedName>
</protein>
<evidence type="ECO:0000256" key="8">
    <source>
        <dbReference type="ARBA" id="ARBA00023136"/>
    </source>
</evidence>
<organism evidence="12 13">
    <name type="scientific">Pseudonocardia eucalypti</name>
    <dbReference type="NCBI Taxonomy" id="648755"/>
    <lineage>
        <taxon>Bacteria</taxon>
        <taxon>Bacillati</taxon>
        <taxon>Actinomycetota</taxon>
        <taxon>Actinomycetes</taxon>
        <taxon>Pseudonocardiales</taxon>
        <taxon>Pseudonocardiaceae</taxon>
        <taxon>Pseudonocardia</taxon>
    </lineage>
</organism>
<keyword evidence="13" id="KW-1185">Reference proteome</keyword>
<evidence type="ECO:0000256" key="3">
    <source>
        <dbReference type="ARBA" id="ARBA00022448"/>
    </source>
</evidence>
<reference evidence="13" key="1">
    <citation type="journal article" date="2019" name="Int. J. Syst. Evol. Microbiol.">
        <title>The Global Catalogue of Microorganisms (GCM) 10K type strain sequencing project: providing services to taxonomists for standard genome sequencing and annotation.</title>
        <authorList>
            <consortium name="The Broad Institute Genomics Platform"/>
            <consortium name="The Broad Institute Genome Sequencing Center for Infectious Disease"/>
            <person name="Wu L."/>
            <person name="Ma J."/>
        </authorList>
    </citation>
    <scope>NUCLEOTIDE SEQUENCE [LARGE SCALE GENOMIC DNA]</scope>
    <source>
        <strain evidence="13">JCM 18303</strain>
    </source>
</reference>
<dbReference type="PANTHER" id="PTHR48086">
    <property type="entry name" value="SODIUM/PROLINE SYMPORTER-RELATED"/>
    <property type="match status" value="1"/>
</dbReference>
<keyword evidence="3" id="KW-0813">Transport</keyword>
<evidence type="ECO:0000256" key="2">
    <source>
        <dbReference type="ARBA" id="ARBA00006434"/>
    </source>
</evidence>
<gene>
    <name evidence="12" type="ORF">GCM10023321_13160</name>
</gene>
<dbReference type="CDD" id="cd11480">
    <property type="entry name" value="SLC5sbd_u4"/>
    <property type="match status" value="1"/>
</dbReference>
<feature type="transmembrane region" description="Helical" evidence="11">
    <location>
        <begin position="127"/>
        <end position="158"/>
    </location>
</feature>
<dbReference type="Gene3D" id="1.20.1730.10">
    <property type="entry name" value="Sodium/glucose cotransporter"/>
    <property type="match status" value="1"/>
</dbReference>